<proteinExistence type="predicted"/>
<feature type="region of interest" description="Disordered" evidence="1">
    <location>
        <begin position="533"/>
        <end position="580"/>
    </location>
</feature>
<keyword evidence="2" id="KW-0812">Transmembrane</keyword>
<feature type="region of interest" description="Disordered" evidence="1">
    <location>
        <begin position="423"/>
        <end position="458"/>
    </location>
</feature>
<dbReference type="InterPro" id="IPR036366">
    <property type="entry name" value="PGBDSf"/>
</dbReference>
<feature type="compositionally biased region" description="Low complexity" evidence="1">
    <location>
        <begin position="289"/>
        <end position="311"/>
    </location>
</feature>
<feature type="transmembrane region" description="Helical" evidence="2">
    <location>
        <begin position="93"/>
        <end position="115"/>
    </location>
</feature>
<evidence type="ECO:0000256" key="1">
    <source>
        <dbReference type="SAM" id="MobiDB-lite"/>
    </source>
</evidence>
<feature type="region of interest" description="Disordered" evidence="1">
    <location>
        <begin position="1"/>
        <end position="44"/>
    </location>
</feature>
<reference evidence="4" key="1">
    <citation type="submission" date="2023-07" db="EMBL/GenBank/DDBJ databases">
        <title>30 novel species of actinomycetes from the DSMZ collection.</title>
        <authorList>
            <person name="Nouioui I."/>
        </authorList>
    </citation>
    <scope>NUCLEOTIDE SEQUENCE [LARGE SCALE GENOMIC DNA]</scope>
    <source>
        <strain evidence="4">DSM 40932</strain>
    </source>
</reference>
<name>A0ABU2W9G9_9ACTN</name>
<evidence type="ECO:0000313" key="3">
    <source>
        <dbReference type="EMBL" id="MDT0494511.1"/>
    </source>
</evidence>
<dbReference type="RefSeq" id="WP_311605474.1">
    <property type="nucleotide sequence ID" value="NZ_JAVRFG010000052.1"/>
</dbReference>
<feature type="region of interest" description="Disordered" evidence="1">
    <location>
        <begin position="276"/>
        <end position="320"/>
    </location>
</feature>
<protein>
    <submittedName>
        <fullName evidence="3">Peptidoglycan-binding protein</fullName>
    </submittedName>
</protein>
<sequence length="580" mass="58632">MTERDMGGRDAYGQDVYEQDVYGQGTGSQAGRGQDTDTYGQAGHGQGTLAQVEFAQGTPAQGTPAQAELAQGAPAQDVSADAGASRLAGRRRWVVAIAVVAAVLAASGVGASAFVKSPAEAAAAAEAPPPDVLTAPVERRVLKDTLIVRGTVKATQVVDVSPGESGDTAGRAVVTRVVKNAGDAVGAGDILLEVSGRPVFALPGALPVYRDLGPGTRGPDVEQLQKALRGFGHSTAPDRPGTFGTGTGTALTAFYGKRGHEPRPAHEDGAEALKTARQAVTDAERQAEDTAAAVTRATRATGAADTGSAGDPKGAADGESVAELRTAAARAAQDLTAARADLADEQGRQGPLLPASEVVYATGFPARVESLTADVGSAVSGGVMRLSSGELVVEAHVPESQVGLLKVGQSAEVHSELDQRPVPAGISFVGDAPARERKAGADSEGPETRGGSPGYPVRITAKRPLADALSGREVRVTVAAARSKGEVLAVPVTALVSDPDGSTAVSVLRAGGRRDRVEVRTGMEADGLVEVTPVTPADPVDSAGRDSRGGRDVRGGLDDGDRVVIGIRPSGDEGPAGEAP</sequence>
<organism evidence="3 4">
    <name type="scientific">Streptomyces stephensoniae</name>
    <dbReference type="NCBI Taxonomy" id="3375367"/>
    <lineage>
        <taxon>Bacteria</taxon>
        <taxon>Bacillati</taxon>
        <taxon>Actinomycetota</taxon>
        <taxon>Actinomycetes</taxon>
        <taxon>Kitasatosporales</taxon>
        <taxon>Streptomycetaceae</taxon>
        <taxon>Streptomyces</taxon>
    </lineage>
</organism>
<gene>
    <name evidence="3" type="ORF">RM717_28795</name>
</gene>
<dbReference type="Proteomes" id="UP001180556">
    <property type="component" value="Unassembled WGS sequence"/>
</dbReference>
<feature type="compositionally biased region" description="Basic and acidic residues" evidence="1">
    <location>
        <begin position="543"/>
        <end position="562"/>
    </location>
</feature>
<keyword evidence="4" id="KW-1185">Reference proteome</keyword>
<dbReference type="PANTHER" id="PTHR30469">
    <property type="entry name" value="MULTIDRUG RESISTANCE PROTEIN MDTA"/>
    <property type="match status" value="1"/>
</dbReference>
<accession>A0ABU2W9G9</accession>
<evidence type="ECO:0000313" key="4">
    <source>
        <dbReference type="Proteomes" id="UP001180556"/>
    </source>
</evidence>
<dbReference type="Gene3D" id="1.10.101.10">
    <property type="entry name" value="PGBD-like superfamily/PGBD"/>
    <property type="match status" value="1"/>
</dbReference>
<comment type="caution">
    <text evidence="3">The sequence shown here is derived from an EMBL/GenBank/DDBJ whole genome shotgun (WGS) entry which is preliminary data.</text>
</comment>
<dbReference type="Gene3D" id="2.40.420.20">
    <property type="match status" value="1"/>
</dbReference>
<evidence type="ECO:0000256" key="2">
    <source>
        <dbReference type="SAM" id="Phobius"/>
    </source>
</evidence>
<keyword evidence="2" id="KW-1133">Transmembrane helix</keyword>
<keyword evidence="2" id="KW-0472">Membrane</keyword>
<dbReference type="EMBL" id="JAVRFG010000052">
    <property type="protein sequence ID" value="MDT0494511.1"/>
    <property type="molecule type" value="Genomic_DNA"/>
</dbReference>